<sequence>MTPDGSGEREGAQHYRIHSHLAPLSHHYSLLHHRQSLSLRSDGLCPSVSQLHGDQHARLSAGTFPALYLSARLAAVLFQPNGEGHSFTTIMRRGRLRSQLHHLEASSDPARELSASRRSPLGLHRAAAIGHAGPPEYDICTSVFCAASSAARGHEHPRASSTPRSKSARPSHAPGAEDVLPPHPPASDQRGVLVADDFRIPPACMLCIRTSTN</sequence>
<accession>A0A6A6V3D1</accession>
<dbReference type="Proteomes" id="UP000799440">
    <property type="component" value="Unassembled WGS sequence"/>
</dbReference>
<name>A0A6A6V3D1_9PLEO</name>
<keyword evidence="3" id="KW-1185">Reference proteome</keyword>
<evidence type="ECO:0000313" key="3">
    <source>
        <dbReference type="Proteomes" id="UP000799440"/>
    </source>
</evidence>
<reference evidence="2" key="1">
    <citation type="journal article" date="2020" name="Stud. Mycol.">
        <title>101 Dothideomycetes genomes: a test case for predicting lifestyles and emergence of pathogens.</title>
        <authorList>
            <person name="Haridas S."/>
            <person name="Albert R."/>
            <person name="Binder M."/>
            <person name="Bloem J."/>
            <person name="Labutti K."/>
            <person name="Salamov A."/>
            <person name="Andreopoulos B."/>
            <person name="Baker S."/>
            <person name="Barry K."/>
            <person name="Bills G."/>
            <person name="Bluhm B."/>
            <person name="Cannon C."/>
            <person name="Castanera R."/>
            <person name="Culley D."/>
            <person name="Daum C."/>
            <person name="Ezra D."/>
            <person name="Gonzalez J."/>
            <person name="Henrissat B."/>
            <person name="Kuo A."/>
            <person name="Liang C."/>
            <person name="Lipzen A."/>
            <person name="Lutzoni F."/>
            <person name="Magnuson J."/>
            <person name="Mondo S."/>
            <person name="Nolan M."/>
            <person name="Ohm R."/>
            <person name="Pangilinan J."/>
            <person name="Park H.-J."/>
            <person name="Ramirez L."/>
            <person name="Alfaro M."/>
            <person name="Sun H."/>
            <person name="Tritt A."/>
            <person name="Yoshinaga Y."/>
            <person name="Zwiers L.-H."/>
            <person name="Turgeon B."/>
            <person name="Goodwin S."/>
            <person name="Spatafora J."/>
            <person name="Crous P."/>
            <person name="Grigoriev I."/>
        </authorList>
    </citation>
    <scope>NUCLEOTIDE SEQUENCE</scope>
    <source>
        <strain evidence="2">CBS 119925</strain>
    </source>
</reference>
<organism evidence="2 3">
    <name type="scientific">Sporormia fimetaria CBS 119925</name>
    <dbReference type="NCBI Taxonomy" id="1340428"/>
    <lineage>
        <taxon>Eukaryota</taxon>
        <taxon>Fungi</taxon>
        <taxon>Dikarya</taxon>
        <taxon>Ascomycota</taxon>
        <taxon>Pezizomycotina</taxon>
        <taxon>Dothideomycetes</taxon>
        <taxon>Pleosporomycetidae</taxon>
        <taxon>Pleosporales</taxon>
        <taxon>Sporormiaceae</taxon>
        <taxon>Sporormia</taxon>
    </lineage>
</organism>
<proteinExistence type="predicted"/>
<evidence type="ECO:0000256" key="1">
    <source>
        <dbReference type="SAM" id="MobiDB-lite"/>
    </source>
</evidence>
<protein>
    <submittedName>
        <fullName evidence="2">Uncharacterized protein</fullName>
    </submittedName>
</protein>
<gene>
    <name evidence="2" type="ORF">M011DRAFT_213574</name>
</gene>
<dbReference type="AlphaFoldDB" id="A0A6A6V3D1"/>
<feature type="region of interest" description="Disordered" evidence="1">
    <location>
        <begin position="153"/>
        <end position="190"/>
    </location>
</feature>
<evidence type="ECO:0000313" key="2">
    <source>
        <dbReference type="EMBL" id="KAF2743811.1"/>
    </source>
</evidence>
<dbReference type="EMBL" id="MU006594">
    <property type="protein sequence ID" value="KAF2743811.1"/>
    <property type="molecule type" value="Genomic_DNA"/>
</dbReference>